<dbReference type="GO" id="GO:0005829">
    <property type="term" value="C:cytosol"/>
    <property type="evidence" value="ECO:0007669"/>
    <property type="project" value="TreeGrafter"/>
</dbReference>
<dbReference type="InterPro" id="IPR005308">
    <property type="entry name" value="OKR_de-COase_N"/>
</dbReference>
<dbReference type="InterPro" id="IPR015421">
    <property type="entry name" value="PyrdxlP-dep_Trfase_major"/>
</dbReference>
<name>A0A2X4TLG4_SALER</name>
<evidence type="ECO:0000259" key="8">
    <source>
        <dbReference type="PROSITE" id="PS00703"/>
    </source>
</evidence>
<sequence length="673" mass="75234">MMKVLIVESEFLHQDTWVGNAVERLADALSQQDVTVIKSTSFDDGYAILSANEAIDCLMFSYQMEQPDEHLSVRQLIGKLHERQENVPVFLLGDREKATASLDRDLLELVDEFAWILEDTADFIAGRAVAAMTRYRQQLLPPLFNALMKYSDIHEYSWAAPGHQGGVGFTKTPAGRFYHDYYGENLFRSDMGIERTTLGSLLDHTGAFGESEKNAARVFGADRSWSVVVGTSGSNRTIMQACMTDNDVVVLDRNCHKSIEQGLILTGAKPVYMVPSRNRYGIIGPIYPQEMQPETLQKKISASPLTKTKAGQKPSYSVVTNCTYDGVCYNAKEAQNLLAKTSDRIHFDEAWYGYARFNPIYCDHYAMRGEPGDHNGPTVFATHSTHKLLNALSQASYIHVREGRGSVNFSRFNQAYMMHATTSPLYAICASNDVAVSMMDGNSGLSLTQEVIDEAVDFRQAMARLYKEFTDEGDWFFKPWNKDVVTDPQTGKTYDFADAPAKLLATDQNCWVMRPGETWHGFKDLPDNWSMLDPIKVSILAPGMGDDGELEASGVPAALVTAWLGRHGIVPTRTTDFQIMFLFSMGVTRGKWGTLINTLCSFKHHYDANTPLEQVMPELVQDYPDTYANMGIHDLGDKMFLGYVKITLAPVSTPPIPPCRPRRSPRATPIMRS</sequence>
<dbReference type="Gene3D" id="3.40.50.2300">
    <property type="match status" value="1"/>
</dbReference>
<dbReference type="EC" id="4.1.1.19" evidence="9"/>
<dbReference type="FunFam" id="3.40.640.10:FF:000008">
    <property type="entry name" value="Lysine decarboxylase, inducible"/>
    <property type="match status" value="1"/>
</dbReference>
<organism evidence="9 10">
    <name type="scientific">Salmonella enterica subsp. arizonae</name>
    <dbReference type="NCBI Taxonomy" id="59203"/>
    <lineage>
        <taxon>Bacteria</taxon>
        <taxon>Pseudomonadati</taxon>
        <taxon>Pseudomonadota</taxon>
        <taxon>Gammaproteobacteria</taxon>
        <taxon>Enterobacterales</taxon>
        <taxon>Enterobacteriaceae</taxon>
        <taxon>Salmonella</taxon>
    </lineage>
</organism>
<dbReference type="Gene3D" id="3.90.1150.10">
    <property type="entry name" value="Aspartate Aminotransferase, domain 1"/>
    <property type="match status" value="1"/>
</dbReference>
<dbReference type="SUPFAM" id="SSF53383">
    <property type="entry name" value="PLP-dependent transferases"/>
    <property type="match status" value="1"/>
</dbReference>
<keyword evidence="5 9" id="KW-0456">Lyase</keyword>
<dbReference type="PROSITE" id="PS00703">
    <property type="entry name" value="OKR_DC_1"/>
    <property type="match status" value="1"/>
</dbReference>
<evidence type="ECO:0000256" key="3">
    <source>
        <dbReference type="ARBA" id="ARBA00022793"/>
    </source>
</evidence>
<dbReference type="GO" id="GO:0008792">
    <property type="term" value="F:arginine decarboxylase activity"/>
    <property type="evidence" value="ECO:0007669"/>
    <property type="project" value="UniProtKB-EC"/>
</dbReference>
<keyword evidence="3" id="KW-0210">Decarboxylase</keyword>
<dbReference type="Gene3D" id="3.40.640.10">
    <property type="entry name" value="Type I PLP-dependent aspartate aminotransferase-like (Major domain)"/>
    <property type="match status" value="1"/>
</dbReference>
<dbReference type="CDD" id="cd00615">
    <property type="entry name" value="Orn_deC_like"/>
    <property type="match status" value="1"/>
</dbReference>
<evidence type="ECO:0000256" key="7">
    <source>
        <dbReference type="SAM" id="MobiDB-lite"/>
    </source>
</evidence>
<dbReference type="GO" id="GO:0030170">
    <property type="term" value="F:pyridoxal phosphate binding"/>
    <property type="evidence" value="ECO:0007669"/>
    <property type="project" value="TreeGrafter"/>
</dbReference>
<dbReference type="PIRSF" id="PIRSF009393">
    <property type="entry name" value="Orn_decarb"/>
    <property type="match status" value="1"/>
</dbReference>
<dbReference type="FunFam" id="3.90.1150.10:FF:000016">
    <property type="entry name" value="Lysine decarboxylase, inducible"/>
    <property type="match status" value="1"/>
</dbReference>
<dbReference type="GO" id="GO:0006527">
    <property type="term" value="P:L-arginine catabolic process"/>
    <property type="evidence" value="ECO:0007669"/>
    <property type="project" value="TreeGrafter"/>
</dbReference>
<dbReference type="Pfam" id="PF01276">
    <property type="entry name" value="OKR_DC_1"/>
    <property type="match status" value="1"/>
</dbReference>
<keyword evidence="10" id="KW-1185">Reference proteome</keyword>
<evidence type="ECO:0000256" key="4">
    <source>
        <dbReference type="ARBA" id="ARBA00022898"/>
    </source>
</evidence>
<dbReference type="InterPro" id="IPR015424">
    <property type="entry name" value="PyrdxlP-dep_Trfase"/>
</dbReference>
<evidence type="ECO:0000256" key="5">
    <source>
        <dbReference type="ARBA" id="ARBA00023239"/>
    </source>
</evidence>
<evidence type="ECO:0000313" key="9">
    <source>
        <dbReference type="EMBL" id="SQI27763.1"/>
    </source>
</evidence>
<protein>
    <submittedName>
        <fullName evidence="9">Arginine decarboxylase</fullName>
        <ecNumber evidence="9">4.1.1.19</ecNumber>
    </submittedName>
</protein>
<dbReference type="PANTHER" id="PTHR45229">
    <property type="entry name" value="CONSTITUTIVE ORNITHINE DECARBOXYLASE"/>
    <property type="match status" value="1"/>
</dbReference>
<dbReference type="EMBL" id="LS483466">
    <property type="protein sequence ID" value="SQI27763.1"/>
    <property type="molecule type" value="Genomic_DNA"/>
</dbReference>
<evidence type="ECO:0000313" key="10">
    <source>
        <dbReference type="Proteomes" id="UP000248731"/>
    </source>
</evidence>
<proteinExistence type="inferred from homology"/>
<feature type="modified residue" description="N6-(pyridoxal phosphate)lysine" evidence="6">
    <location>
        <position position="387"/>
    </location>
</feature>
<comment type="similarity">
    <text evidence="2">Belongs to the Orn/Lys/Arg decarboxylase class-I family.</text>
</comment>
<evidence type="ECO:0000256" key="6">
    <source>
        <dbReference type="PIRSR" id="PIRSR009393-1"/>
    </source>
</evidence>
<dbReference type="InterPro" id="IPR000310">
    <property type="entry name" value="Orn/Lys/Arg_deCO2ase_major_dom"/>
</dbReference>
<accession>A0A2X4TLG4</accession>
<keyword evidence="4 6" id="KW-0663">Pyridoxal phosphate</keyword>
<feature type="region of interest" description="Disordered" evidence="7">
    <location>
        <begin position="654"/>
        <end position="673"/>
    </location>
</feature>
<feature type="domain" description="Orn/Lys/Arg decarboxylases family 1 pyridoxal-P attachment site" evidence="8">
    <location>
        <begin position="382"/>
        <end position="396"/>
    </location>
</feature>
<dbReference type="InterPro" id="IPR015422">
    <property type="entry name" value="PyrdxlP-dep_Trfase_small"/>
</dbReference>
<dbReference type="Proteomes" id="UP000248731">
    <property type="component" value="Chromosome 1"/>
</dbReference>
<reference evidence="9 10" key="1">
    <citation type="submission" date="2018-06" db="EMBL/GenBank/DDBJ databases">
        <authorList>
            <consortium name="Pathogen Informatics"/>
            <person name="Doyle S."/>
        </authorList>
    </citation>
    <scope>NUCLEOTIDE SEQUENCE [LARGE SCALE GENOMIC DNA]</scope>
    <source>
        <strain evidence="9 10">NCTC7307</strain>
    </source>
</reference>
<dbReference type="InterPro" id="IPR011193">
    <property type="entry name" value="Orn/lys/arg_de-COase"/>
</dbReference>
<dbReference type="Pfam" id="PF03709">
    <property type="entry name" value="OKR_DC_1_N"/>
    <property type="match status" value="1"/>
</dbReference>
<gene>
    <name evidence="9" type="primary">adi_1</name>
    <name evidence="9" type="ORF">NCTC7307_05172</name>
</gene>
<dbReference type="PANTHER" id="PTHR45229:SF3">
    <property type="entry name" value="BIODEGRADATIVE ARGININE DECARBOXYLASE"/>
    <property type="match status" value="1"/>
</dbReference>
<dbReference type="NCBIfam" id="NF011603">
    <property type="entry name" value="PRK15029.1"/>
    <property type="match status" value="1"/>
</dbReference>
<dbReference type="AlphaFoldDB" id="A0A2X4TLG4"/>
<evidence type="ECO:0000256" key="2">
    <source>
        <dbReference type="ARBA" id="ARBA00010671"/>
    </source>
</evidence>
<comment type="cofactor">
    <cofactor evidence="1">
        <name>pyridoxal 5'-phosphate</name>
        <dbReference type="ChEBI" id="CHEBI:597326"/>
    </cofactor>
</comment>
<evidence type="ECO:0000256" key="1">
    <source>
        <dbReference type="ARBA" id="ARBA00001933"/>
    </source>
</evidence>
<dbReference type="FunFam" id="3.40.50.2300:FF:000187">
    <property type="entry name" value="Biodegradative arginine decarboxylase"/>
    <property type="match status" value="1"/>
</dbReference>